<name>A0A8S1NGP6_PARPR</name>
<dbReference type="PANTHER" id="PTHR44167">
    <property type="entry name" value="OVARIAN-SPECIFIC SERINE/THREONINE-PROTEIN KINASE LOK-RELATED"/>
    <property type="match status" value="1"/>
</dbReference>
<keyword evidence="1" id="KW-0067">ATP-binding</keyword>
<evidence type="ECO:0000256" key="1">
    <source>
        <dbReference type="PROSITE-ProRule" id="PRU10141"/>
    </source>
</evidence>
<dbReference type="PROSITE" id="PS00107">
    <property type="entry name" value="PROTEIN_KINASE_ATP"/>
    <property type="match status" value="1"/>
</dbReference>
<evidence type="ECO:0000313" key="3">
    <source>
        <dbReference type="EMBL" id="CAD8089496.1"/>
    </source>
</evidence>
<accession>A0A8S1NGP6</accession>
<dbReference type="InterPro" id="IPR017441">
    <property type="entry name" value="Protein_kinase_ATP_BS"/>
</dbReference>
<organism evidence="3 4">
    <name type="scientific">Paramecium primaurelia</name>
    <dbReference type="NCBI Taxonomy" id="5886"/>
    <lineage>
        <taxon>Eukaryota</taxon>
        <taxon>Sar</taxon>
        <taxon>Alveolata</taxon>
        <taxon>Ciliophora</taxon>
        <taxon>Intramacronucleata</taxon>
        <taxon>Oligohymenophorea</taxon>
        <taxon>Peniculida</taxon>
        <taxon>Parameciidae</taxon>
        <taxon>Paramecium</taxon>
    </lineage>
</organism>
<dbReference type="GO" id="GO:0044773">
    <property type="term" value="P:mitotic DNA damage checkpoint signaling"/>
    <property type="evidence" value="ECO:0007669"/>
    <property type="project" value="TreeGrafter"/>
</dbReference>
<dbReference type="InterPro" id="IPR000719">
    <property type="entry name" value="Prot_kinase_dom"/>
</dbReference>
<dbReference type="GO" id="GO:0004674">
    <property type="term" value="F:protein serine/threonine kinase activity"/>
    <property type="evidence" value="ECO:0007669"/>
    <property type="project" value="TreeGrafter"/>
</dbReference>
<feature type="binding site" evidence="1">
    <location>
        <position position="134"/>
    </location>
    <ligand>
        <name>ATP</name>
        <dbReference type="ChEBI" id="CHEBI:30616"/>
    </ligand>
</feature>
<dbReference type="GO" id="GO:0005524">
    <property type="term" value="F:ATP binding"/>
    <property type="evidence" value="ECO:0007669"/>
    <property type="project" value="UniProtKB-UniRule"/>
</dbReference>
<gene>
    <name evidence="3" type="ORF">PPRIM_AZ9-3.1.T0830222</name>
</gene>
<keyword evidence="1" id="KW-0547">Nucleotide-binding</keyword>
<comment type="caution">
    <text evidence="3">The sequence shown here is derived from an EMBL/GenBank/DDBJ whole genome shotgun (WGS) entry which is preliminary data.</text>
</comment>
<dbReference type="FunFam" id="3.30.200.20:FF:000683">
    <property type="entry name" value="Uncharacterized protein"/>
    <property type="match status" value="1"/>
</dbReference>
<evidence type="ECO:0000259" key="2">
    <source>
        <dbReference type="PROSITE" id="PS50011"/>
    </source>
</evidence>
<sequence length="449" mass="52529">MQSYEKALFNVQVIRKHFFKDRVYQLYLFADELMMTDDPTKNPKYILKTNLTTTIKWICENKRIVAFEFSYNGRLKEVYGPKLNLLKEMLAGKVFFSPVSAFYQFHMEIGSGMTGSVYRCISTENYENYFAIKKVDKMKITQNDGAIPQLIHELSLLNQLQHPSIVKLKETYVDEQNYYIVMEYINGKTLYAELQSRHYGLSVNETIKIMKELLQAIIYIHNKGIMHRDINPLNIMKAETVKLIDFGLARKIRNQLIFPTSGTPGYMAPEIINFNKDKLYDEKADIFSLGCVLYKLLTGENLFTTKQGKQTIYQSNKEGVFELKKQQQHPECNSNKMDQLFILLPHMLETNPLLRLNAKVCLTILEEIENNNLYIERLIKKILIRKQLAFNTSEEQQLDKKSEEKLQKCKFRQSIDVQSKKSLDEISVFSKNVMLQNQQRVILAQKKQP</sequence>
<dbReference type="Pfam" id="PF00069">
    <property type="entry name" value="Pkinase"/>
    <property type="match status" value="1"/>
</dbReference>
<dbReference type="Proteomes" id="UP000688137">
    <property type="component" value="Unassembled WGS sequence"/>
</dbReference>
<dbReference type="OMA" id="FADELMM"/>
<reference evidence="3" key="1">
    <citation type="submission" date="2021-01" db="EMBL/GenBank/DDBJ databases">
        <authorList>
            <consortium name="Genoscope - CEA"/>
            <person name="William W."/>
        </authorList>
    </citation>
    <scope>NUCLEOTIDE SEQUENCE</scope>
</reference>
<dbReference type="GO" id="GO:0005634">
    <property type="term" value="C:nucleus"/>
    <property type="evidence" value="ECO:0007669"/>
    <property type="project" value="TreeGrafter"/>
</dbReference>
<dbReference type="FunFam" id="1.10.510.10:FF:001886">
    <property type="entry name" value="Uncharacterized protein"/>
    <property type="match status" value="1"/>
</dbReference>
<dbReference type="AlphaFoldDB" id="A0A8S1NGP6"/>
<keyword evidence="4" id="KW-1185">Reference proteome</keyword>
<evidence type="ECO:0000313" key="4">
    <source>
        <dbReference type="Proteomes" id="UP000688137"/>
    </source>
</evidence>
<protein>
    <recommendedName>
        <fullName evidence="2">Protein kinase domain-containing protein</fullName>
    </recommendedName>
</protein>
<dbReference type="PANTHER" id="PTHR44167:SF18">
    <property type="entry name" value="PROTEIN KINASE DOMAIN-CONTAINING PROTEIN"/>
    <property type="match status" value="1"/>
</dbReference>
<feature type="domain" description="Protein kinase" evidence="2">
    <location>
        <begin position="103"/>
        <end position="375"/>
    </location>
</feature>
<dbReference type="PROSITE" id="PS50011">
    <property type="entry name" value="PROTEIN_KINASE_DOM"/>
    <property type="match status" value="1"/>
</dbReference>
<dbReference type="EMBL" id="CAJJDM010000086">
    <property type="protein sequence ID" value="CAD8089496.1"/>
    <property type="molecule type" value="Genomic_DNA"/>
</dbReference>
<dbReference type="GO" id="GO:0005737">
    <property type="term" value="C:cytoplasm"/>
    <property type="evidence" value="ECO:0007669"/>
    <property type="project" value="TreeGrafter"/>
</dbReference>
<proteinExistence type="predicted"/>